<dbReference type="SUPFAM" id="SSF53335">
    <property type="entry name" value="S-adenosyl-L-methionine-dependent methyltransferases"/>
    <property type="match status" value="1"/>
</dbReference>
<dbReference type="PANTHER" id="PTHR36112">
    <property type="entry name" value="RIBOSOMAL RNA SMALL SUBUNIT METHYLTRANSFERASE J"/>
    <property type="match status" value="1"/>
</dbReference>
<accession>A0A4R6BCH6</accession>
<protein>
    <recommendedName>
        <fullName evidence="3">SAM-dependent methyltransferase</fullName>
    </recommendedName>
</protein>
<dbReference type="RefSeq" id="WP_133432290.1">
    <property type="nucleotide sequence ID" value="NZ_SCWA01000013.1"/>
</dbReference>
<dbReference type="EMBL" id="SCWA01000013">
    <property type="protein sequence ID" value="TDL95570.1"/>
    <property type="molecule type" value="Genomic_DNA"/>
</dbReference>
<reference evidence="1 2" key="1">
    <citation type="submission" date="2019-01" db="EMBL/GenBank/DDBJ databases">
        <title>Draft genome sequences of the type strains of six Macrococcus species.</title>
        <authorList>
            <person name="Mazhar S."/>
            <person name="Altermann E."/>
            <person name="Hill C."/>
            <person name="Mcauliffe O."/>
        </authorList>
    </citation>
    <scope>NUCLEOTIDE SEQUENCE [LARGE SCALE GENOMIC DNA]</scope>
    <source>
        <strain evidence="1 2">CCM4811</strain>
    </source>
</reference>
<dbReference type="Pfam" id="PF04445">
    <property type="entry name" value="SAM_MT"/>
    <property type="match status" value="1"/>
</dbReference>
<gene>
    <name evidence="1" type="ORF">ERX27_07870</name>
</gene>
<dbReference type="PANTHER" id="PTHR36112:SF1">
    <property type="entry name" value="RIBOSOMAL RNA SMALL SUBUNIT METHYLTRANSFERASE J"/>
    <property type="match status" value="1"/>
</dbReference>
<evidence type="ECO:0008006" key="3">
    <source>
        <dbReference type="Google" id="ProtNLM"/>
    </source>
</evidence>
<dbReference type="Gene3D" id="3.40.50.150">
    <property type="entry name" value="Vaccinia Virus protein VP39"/>
    <property type="match status" value="1"/>
</dbReference>
<dbReference type="Proteomes" id="UP000295310">
    <property type="component" value="Unassembled WGS sequence"/>
</dbReference>
<evidence type="ECO:0000313" key="2">
    <source>
        <dbReference type="Proteomes" id="UP000295310"/>
    </source>
</evidence>
<sequence length="272" mass="31414">MNTASKVRITSPVKTDDVIFSHIEKAADKLHAIGVKVEVIARGKKTIKDFFRISDVPLIVISHQLPQVYFDSESKIVYHENTTRFKMKAFERRGELPPLIDMMQVNNNDRHTIVDTTMGMGNDLVLMATVLRNSYFHAFETHPLVYFVISEGIVQHHPELKGRIIFHYGSADSERLKSADIVYADPMFEETIAQQSGMAVLHRIVPSDHNEDFVRYLLKYSRCLILKAHFRSPLFDRFGFEVQVRRSTKSHFGIKKSRRSDLFCDHHTDHIS</sequence>
<evidence type="ECO:0000313" key="1">
    <source>
        <dbReference type="EMBL" id="TDL95570.1"/>
    </source>
</evidence>
<keyword evidence="2" id="KW-1185">Reference proteome</keyword>
<name>A0A4R6BCH6_9STAP</name>
<dbReference type="InterPro" id="IPR007536">
    <property type="entry name" value="16SrRNA_methylTrfase_J"/>
</dbReference>
<dbReference type="InterPro" id="IPR029063">
    <property type="entry name" value="SAM-dependent_MTases_sf"/>
</dbReference>
<dbReference type="OrthoDB" id="1653798at2"/>
<dbReference type="AlphaFoldDB" id="A0A4R6BCH6"/>
<dbReference type="GO" id="GO:0008990">
    <property type="term" value="F:rRNA (guanine-N2-)-methyltransferase activity"/>
    <property type="evidence" value="ECO:0007669"/>
    <property type="project" value="InterPro"/>
</dbReference>
<proteinExistence type="predicted"/>
<organism evidence="1 2">
    <name type="scientific">Macrococcus brunensis</name>
    <dbReference type="NCBI Taxonomy" id="198483"/>
    <lineage>
        <taxon>Bacteria</taxon>
        <taxon>Bacillati</taxon>
        <taxon>Bacillota</taxon>
        <taxon>Bacilli</taxon>
        <taxon>Bacillales</taxon>
        <taxon>Staphylococcaceae</taxon>
        <taxon>Macrococcus</taxon>
    </lineage>
</organism>
<comment type="caution">
    <text evidence="1">The sequence shown here is derived from an EMBL/GenBank/DDBJ whole genome shotgun (WGS) entry which is preliminary data.</text>
</comment>